<feature type="domain" description="Alpha/beta hydrolase fold-3" evidence="2">
    <location>
        <begin position="141"/>
        <end position="346"/>
    </location>
</feature>
<organism evidence="3 4">
    <name type="scientific">Novosphingobium hassiacum</name>
    <dbReference type="NCBI Taxonomy" id="173676"/>
    <lineage>
        <taxon>Bacteria</taxon>
        <taxon>Pseudomonadati</taxon>
        <taxon>Pseudomonadota</taxon>
        <taxon>Alphaproteobacteria</taxon>
        <taxon>Sphingomonadales</taxon>
        <taxon>Sphingomonadaceae</taxon>
        <taxon>Novosphingobium</taxon>
    </lineage>
</organism>
<sequence>MADRIRRRRALFAASGALVFGGIKLARELASSRSVANLLDGSGDQSARAQDLLSRPVVQKPLTAGARLLGKLIEATTEVRPPDAEAQKKPRPRATAMTRMIGGVPVRGVHIEDRAIPGRECAIPVRIYTPELSAAVPRPLVVVFHGGGWSAGDLNGTDWIASTVARDLDAIVVSVDYRLSPLHPFPAGVNDCFDALKWAAAKMTELGAEAGRIGIMGQSAGGNLAAVASLLAREEGGPEIHHQALIYPSVDLVAETRSYVTNSNAPMLDLAAIRAFIKSYLGGNSGEDWRFSPLRAPDLRGLPPALIQIAGHDPLYDDGILYSKALSQADVPVRLTAYAAMPHGFVNLPYFCRDARAAIQEVVAEQRRFLSVSRPRQGSAGNEGRPKP</sequence>
<dbReference type="GO" id="GO:0016787">
    <property type="term" value="F:hydrolase activity"/>
    <property type="evidence" value="ECO:0007669"/>
    <property type="project" value="UniProtKB-KW"/>
</dbReference>
<dbReference type="InterPro" id="IPR050300">
    <property type="entry name" value="GDXG_lipolytic_enzyme"/>
</dbReference>
<dbReference type="RefSeq" id="WP_183613147.1">
    <property type="nucleotide sequence ID" value="NZ_JACICY010000004.1"/>
</dbReference>
<dbReference type="SUPFAM" id="SSF53474">
    <property type="entry name" value="alpha/beta-Hydrolases"/>
    <property type="match status" value="1"/>
</dbReference>
<dbReference type="Proteomes" id="UP000562395">
    <property type="component" value="Unassembled WGS sequence"/>
</dbReference>
<evidence type="ECO:0000256" key="1">
    <source>
        <dbReference type="ARBA" id="ARBA00022801"/>
    </source>
</evidence>
<keyword evidence="4" id="KW-1185">Reference proteome</keyword>
<dbReference type="InterPro" id="IPR029058">
    <property type="entry name" value="AB_hydrolase_fold"/>
</dbReference>
<dbReference type="Pfam" id="PF07859">
    <property type="entry name" value="Abhydrolase_3"/>
    <property type="match status" value="1"/>
</dbReference>
<dbReference type="AlphaFoldDB" id="A0A7W5ZZ16"/>
<proteinExistence type="predicted"/>
<evidence type="ECO:0000313" key="4">
    <source>
        <dbReference type="Proteomes" id="UP000562395"/>
    </source>
</evidence>
<dbReference type="PANTHER" id="PTHR48081">
    <property type="entry name" value="AB HYDROLASE SUPERFAMILY PROTEIN C4A8.06C"/>
    <property type="match status" value="1"/>
</dbReference>
<evidence type="ECO:0000313" key="3">
    <source>
        <dbReference type="EMBL" id="MBB3860902.1"/>
    </source>
</evidence>
<dbReference type="EMBL" id="JACICY010000004">
    <property type="protein sequence ID" value="MBB3860902.1"/>
    <property type="molecule type" value="Genomic_DNA"/>
</dbReference>
<evidence type="ECO:0000259" key="2">
    <source>
        <dbReference type="Pfam" id="PF07859"/>
    </source>
</evidence>
<dbReference type="EC" id="3.1.1.-" evidence="3"/>
<reference evidence="3 4" key="1">
    <citation type="submission" date="2020-08" db="EMBL/GenBank/DDBJ databases">
        <title>Genomic Encyclopedia of Type Strains, Phase IV (KMG-IV): sequencing the most valuable type-strain genomes for metagenomic binning, comparative biology and taxonomic classification.</title>
        <authorList>
            <person name="Goeker M."/>
        </authorList>
    </citation>
    <scope>NUCLEOTIDE SEQUENCE [LARGE SCALE GENOMIC DNA]</scope>
    <source>
        <strain evidence="3 4">DSM 14552</strain>
    </source>
</reference>
<gene>
    <name evidence="3" type="ORF">GGQ88_002171</name>
</gene>
<protein>
    <submittedName>
        <fullName evidence="3">Acetyl esterase</fullName>
        <ecNumber evidence="3">3.1.1.-</ecNumber>
    </submittedName>
</protein>
<comment type="caution">
    <text evidence="3">The sequence shown here is derived from an EMBL/GenBank/DDBJ whole genome shotgun (WGS) entry which is preliminary data.</text>
</comment>
<accession>A0A7W5ZZ16</accession>
<dbReference type="InterPro" id="IPR013094">
    <property type="entry name" value="AB_hydrolase_3"/>
</dbReference>
<name>A0A7W5ZZ16_9SPHN</name>
<dbReference type="PANTHER" id="PTHR48081:SF8">
    <property type="entry name" value="ALPHA_BETA HYDROLASE FOLD-3 DOMAIN-CONTAINING PROTEIN-RELATED"/>
    <property type="match status" value="1"/>
</dbReference>
<dbReference type="Gene3D" id="3.40.50.1820">
    <property type="entry name" value="alpha/beta hydrolase"/>
    <property type="match status" value="1"/>
</dbReference>
<keyword evidence="1 3" id="KW-0378">Hydrolase</keyword>